<dbReference type="FunFam" id="3.40.50.300:FF:000221">
    <property type="entry name" value="Multidrug ABC transporter ATP-binding protein"/>
    <property type="match status" value="1"/>
</dbReference>
<evidence type="ECO:0000256" key="5">
    <source>
        <dbReference type="ARBA" id="ARBA00022741"/>
    </source>
</evidence>
<accession>A0AA87AS91</accession>
<dbReference type="PANTHER" id="PTHR24221:SF397">
    <property type="entry name" value="ABC TRANSPORTER, ATP-BINDING TRANSMEMBRANE PROTEIN"/>
    <property type="match status" value="1"/>
</dbReference>
<dbReference type="GO" id="GO:0005886">
    <property type="term" value="C:plasma membrane"/>
    <property type="evidence" value="ECO:0007669"/>
    <property type="project" value="UniProtKB-SubCell"/>
</dbReference>
<dbReference type="Proteomes" id="UP000004773">
    <property type="component" value="Unassembled WGS sequence"/>
</dbReference>
<evidence type="ECO:0000256" key="7">
    <source>
        <dbReference type="ARBA" id="ARBA00022989"/>
    </source>
</evidence>
<keyword evidence="2" id="KW-0813">Transport</keyword>
<evidence type="ECO:0000259" key="11">
    <source>
        <dbReference type="PROSITE" id="PS50929"/>
    </source>
</evidence>
<evidence type="ECO:0000256" key="2">
    <source>
        <dbReference type="ARBA" id="ARBA00022448"/>
    </source>
</evidence>
<keyword evidence="6" id="KW-0067">ATP-binding</keyword>
<feature type="domain" description="ABC transporter" evidence="10">
    <location>
        <begin position="336"/>
        <end position="569"/>
    </location>
</feature>
<name>A0AA87AS91_9BACL</name>
<dbReference type="Pfam" id="PF00005">
    <property type="entry name" value="ABC_tran"/>
    <property type="match status" value="1"/>
</dbReference>
<dbReference type="InterPro" id="IPR036640">
    <property type="entry name" value="ABC1_TM_sf"/>
</dbReference>
<evidence type="ECO:0000256" key="6">
    <source>
        <dbReference type="ARBA" id="ARBA00022840"/>
    </source>
</evidence>
<dbReference type="Gene3D" id="1.20.1560.10">
    <property type="entry name" value="ABC transporter type 1, transmembrane domain"/>
    <property type="match status" value="1"/>
</dbReference>
<sequence length="582" mass="65563">MLTVYKKILSYVPKERYLAYIGILLSMLSVVFKVWGYYYLSKFLIEIIVNNNIENAKYYGFCIVGLLIIGITLYGISGLVTHVLGFRLETNLRKYGIEGLSKASFSFFDTHPSGKTRKIIDDNATDTHMIVAHLIPDNAGAILMPILLLILGFLVSIKVGIILIILSIVGGISLSMMTGEKEFMKIYQESLETLSSETVEYVRGIQVIKIFGISVESFKALNTAIKNYSKYSLEYAMSCKRGFVGFQWFFFSFIAMVIPILLLFYNIEDPKMLAVELIMVLFLSGALFVSLMAIMYVSMYAFMGQSVIEKLESIFEEMNSNKLTFGSNNEFENYNITFENVSFGYTDKKIINDLSFSLEENKSYALVGSSGSGKSTIAKLISGFYKVDGGVIKIGDKSISSYTEETLINNIAFVFQNVKLFKTSIYENVKIGKADASYEEVMNAMSLAGCDSILDKFREREQTQIGTKGVYLSGGEKQRIAIARAILKDAKIIIMDEASAAVDPENEYELQRAFSNLIKNKTVIMIAHRLPSIRNVDEILVMDNGNIIERGTDRELMALDGEYKKLQSLYNKANEWRVNYEK</sequence>
<evidence type="ECO:0000256" key="9">
    <source>
        <dbReference type="SAM" id="Phobius"/>
    </source>
</evidence>
<feature type="transmembrane region" description="Helical" evidence="9">
    <location>
        <begin position="146"/>
        <end position="174"/>
    </location>
</feature>
<dbReference type="InterPro" id="IPR003439">
    <property type="entry name" value="ABC_transporter-like_ATP-bd"/>
</dbReference>
<dbReference type="PROSITE" id="PS50893">
    <property type="entry name" value="ABC_TRANSPORTER_2"/>
    <property type="match status" value="1"/>
</dbReference>
<feature type="transmembrane region" description="Helical" evidence="9">
    <location>
        <begin position="58"/>
        <end position="84"/>
    </location>
</feature>
<dbReference type="GO" id="GO:0140359">
    <property type="term" value="F:ABC-type transporter activity"/>
    <property type="evidence" value="ECO:0007669"/>
    <property type="project" value="InterPro"/>
</dbReference>
<evidence type="ECO:0000256" key="3">
    <source>
        <dbReference type="ARBA" id="ARBA00022475"/>
    </source>
</evidence>
<feature type="domain" description="ABC transmembrane type-1" evidence="11">
    <location>
        <begin position="21"/>
        <end position="297"/>
    </location>
</feature>
<keyword evidence="7 9" id="KW-1133">Transmembrane helix</keyword>
<dbReference type="PROSITE" id="PS50929">
    <property type="entry name" value="ABC_TM1F"/>
    <property type="match status" value="1"/>
</dbReference>
<dbReference type="InterPro" id="IPR027417">
    <property type="entry name" value="P-loop_NTPase"/>
</dbReference>
<evidence type="ECO:0000259" key="10">
    <source>
        <dbReference type="PROSITE" id="PS50893"/>
    </source>
</evidence>
<dbReference type="GO" id="GO:0016887">
    <property type="term" value="F:ATP hydrolysis activity"/>
    <property type="evidence" value="ECO:0007669"/>
    <property type="project" value="InterPro"/>
</dbReference>
<dbReference type="GO" id="GO:0005524">
    <property type="term" value="F:ATP binding"/>
    <property type="evidence" value="ECO:0007669"/>
    <property type="project" value="UniProtKB-KW"/>
</dbReference>
<evidence type="ECO:0008006" key="14">
    <source>
        <dbReference type="Google" id="ProtNLM"/>
    </source>
</evidence>
<dbReference type="GO" id="GO:0034040">
    <property type="term" value="F:ATPase-coupled lipid transmembrane transporter activity"/>
    <property type="evidence" value="ECO:0007669"/>
    <property type="project" value="TreeGrafter"/>
</dbReference>
<keyword evidence="3" id="KW-1003">Cell membrane</keyword>
<dbReference type="InterPro" id="IPR011527">
    <property type="entry name" value="ABC1_TM_dom"/>
</dbReference>
<feature type="transmembrane region" description="Helical" evidence="9">
    <location>
        <begin position="246"/>
        <end position="265"/>
    </location>
</feature>
<feature type="transmembrane region" description="Helical" evidence="9">
    <location>
        <begin position="277"/>
        <end position="303"/>
    </location>
</feature>
<dbReference type="AlphaFoldDB" id="A0AA87AS91"/>
<organism evidence="12 13">
    <name type="scientific">Gemella haemolysans M341</name>
    <dbReference type="NCBI Taxonomy" id="562981"/>
    <lineage>
        <taxon>Bacteria</taxon>
        <taxon>Bacillati</taxon>
        <taxon>Bacillota</taxon>
        <taxon>Bacilli</taxon>
        <taxon>Bacillales</taxon>
        <taxon>Gemellaceae</taxon>
        <taxon>Gemella</taxon>
    </lineage>
</organism>
<dbReference type="SUPFAM" id="SSF90123">
    <property type="entry name" value="ABC transporter transmembrane region"/>
    <property type="match status" value="1"/>
</dbReference>
<dbReference type="InterPro" id="IPR003593">
    <property type="entry name" value="AAA+_ATPase"/>
</dbReference>
<dbReference type="SUPFAM" id="SSF52540">
    <property type="entry name" value="P-loop containing nucleoside triphosphate hydrolases"/>
    <property type="match status" value="1"/>
</dbReference>
<evidence type="ECO:0000256" key="4">
    <source>
        <dbReference type="ARBA" id="ARBA00022692"/>
    </source>
</evidence>
<reference evidence="12 13" key="1">
    <citation type="submission" date="2011-03" db="EMBL/GenBank/DDBJ databases">
        <title>The Genome Sequence of Gemella haemolysans M341.</title>
        <authorList>
            <consortium name="The Broad Institute Genome Sequencing Platform"/>
            <consortium name="The Broad Institute Genome Sequencing Center for Infectious Disease"/>
            <person name="Earl A."/>
            <person name="Ward D."/>
            <person name="Feldgarden M."/>
            <person name="Gevers D."/>
            <person name="Sibley C.D."/>
            <person name="Field T.R."/>
            <person name="Grinwis M."/>
            <person name="Eshaghurshan C.S."/>
            <person name="Surette M.G."/>
            <person name="Young S.K."/>
            <person name="Zeng Q."/>
            <person name="Gargeya S."/>
            <person name="Fitzgerald M."/>
            <person name="Haas B."/>
            <person name="Abouelleil A."/>
            <person name="Alvarado L."/>
            <person name="Arachchi H.M."/>
            <person name="Berlin A."/>
            <person name="Brown A."/>
            <person name="Chapman S.B."/>
            <person name="Chen Z."/>
            <person name="Dunbar C."/>
            <person name="Freedman E."/>
            <person name="Gearin G."/>
            <person name="Gellesch M."/>
            <person name="Goldberg J."/>
            <person name="Griggs A."/>
            <person name="Gujja S."/>
            <person name="Heilman E.R."/>
            <person name="Heiman D."/>
            <person name="Howarth C."/>
            <person name="Larson L."/>
            <person name="Lui A."/>
            <person name="MacDonald P.J.P."/>
            <person name="Mehta T."/>
            <person name="Montmayeur A."/>
            <person name="Murphy C."/>
            <person name="Neiman D."/>
            <person name="Pearson M."/>
            <person name="Priest M."/>
            <person name="Roberts A."/>
            <person name="Saif S."/>
            <person name="Shea T."/>
            <person name="Shenoy N."/>
            <person name="Sisk P."/>
            <person name="Stolte C."/>
            <person name="Sykes S."/>
            <person name="White J."/>
            <person name="Yandava C."/>
            <person name="Wortman J."/>
            <person name="Nusbaum C."/>
            <person name="Birren B."/>
        </authorList>
    </citation>
    <scope>NUCLEOTIDE SEQUENCE [LARGE SCALE GENOMIC DNA]</scope>
    <source>
        <strain evidence="12 13">M341</strain>
    </source>
</reference>
<dbReference type="PROSITE" id="PS00211">
    <property type="entry name" value="ABC_TRANSPORTER_1"/>
    <property type="match status" value="1"/>
</dbReference>
<evidence type="ECO:0000256" key="8">
    <source>
        <dbReference type="ARBA" id="ARBA00023136"/>
    </source>
</evidence>
<keyword evidence="8 9" id="KW-0472">Membrane</keyword>
<dbReference type="Gene3D" id="3.40.50.300">
    <property type="entry name" value="P-loop containing nucleotide triphosphate hydrolases"/>
    <property type="match status" value="1"/>
</dbReference>
<proteinExistence type="predicted"/>
<evidence type="ECO:0000313" key="13">
    <source>
        <dbReference type="Proteomes" id="UP000004773"/>
    </source>
</evidence>
<dbReference type="Pfam" id="PF00664">
    <property type="entry name" value="ABC_membrane"/>
    <property type="match status" value="1"/>
</dbReference>
<dbReference type="SMART" id="SM00382">
    <property type="entry name" value="AAA"/>
    <property type="match status" value="1"/>
</dbReference>
<dbReference type="RefSeq" id="WP_003146911.1">
    <property type="nucleotide sequence ID" value="NZ_GL883583.1"/>
</dbReference>
<comment type="caution">
    <text evidence="12">The sequence shown here is derived from an EMBL/GenBank/DDBJ whole genome shotgun (WGS) entry which is preliminary data.</text>
</comment>
<evidence type="ECO:0000256" key="1">
    <source>
        <dbReference type="ARBA" id="ARBA00004651"/>
    </source>
</evidence>
<dbReference type="PANTHER" id="PTHR24221">
    <property type="entry name" value="ATP-BINDING CASSETTE SUB-FAMILY B"/>
    <property type="match status" value="1"/>
</dbReference>
<keyword evidence="4 9" id="KW-0812">Transmembrane</keyword>
<feature type="transmembrane region" description="Helical" evidence="9">
    <location>
        <begin position="17"/>
        <end position="38"/>
    </location>
</feature>
<comment type="subcellular location">
    <subcellularLocation>
        <location evidence="1">Cell membrane</location>
        <topology evidence="1">Multi-pass membrane protein</topology>
    </subcellularLocation>
</comment>
<protein>
    <recommendedName>
        <fullName evidence="14">ABC transporter, ATP-binding protein</fullName>
    </recommendedName>
</protein>
<keyword evidence="5" id="KW-0547">Nucleotide-binding</keyword>
<dbReference type="InterPro" id="IPR017871">
    <property type="entry name" value="ABC_transporter-like_CS"/>
</dbReference>
<dbReference type="InterPro" id="IPR039421">
    <property type="entry name" value="Type_1_exporter"/>
</dbReference>
<gene>
    <name evidence="12" type="ORF">HMPREF0428_00838</name>
</gene>
<dbReference type="EMBL" id="ACRO01000010">
    <property type="protein sequence ID" value="EGF88831.1"/>
    <property type="molecule type" value="Genomic_DNA"/>
</dbReference>
<evidence type="ECO:0000313" key="12">
    <source>
        <dbReference type="EMBL" id="EGF88831.1"/>
    </source>
</evidence>